<keyword evidence="1 5" id="KW-0238">DNA-binding</keyword>
<dbReference type="PROSITE" id="PS50157">
    <property type="entry name" value="ZINC_FINGER_C2H2_2"/>
    <property type="match status" value="1"/>
</dbReference>
<feature type="region of interest" description="Disordered" evidence="6">
    <location>
        <begin position="1046"/>
        <end position="1074"/>
    </location>
</feature>
<sequence length="1299" mass="143334">MPVIPEMEEYVNWDMAALPTTGEGLDFSSSSAYIATMPTLGAAGATEHLQDLDLALENADGDDFSFWALEHFENNISPTLDGAADANTCIGLKGLDRTGPFEEDLDLPDVPCTNCQLGGYQCKRIPEGQYKGYCTSCIALCSECSFAETTGAGHVVGFPSNPWPIMGDHPMGIPQEEAHAGAALSRSQPAATTENTTSEPPRAASNSRTGVRFSREELKILKNWLSTHSRHPYPTEEEKEMLQKQTGLSKTQITNWLANTRRRNKNAVAQRSTSPGVRTWAKPIDIAGRRGAPSFELMNPLQRWQVSPPENEPASVTAIQRAISTSSTLQSGLSSPYSSVHFTDDGSGRSICDSAISSANTSHSSGSFASAYSYGSRGSLGSGGSSMHRGRRRRRRKATAPAVANITTSTPLRQPLKTFQCTFCTETFRTKHDWQRHEKSLHLSLERWVCSPDGPVIFNPESGQLQCVFCGHANPDEAHIDSHNHSACQERTLAERTFYRKDHLRQHLKLVHDAAYRSQSMDGWKVTTPEIRSRCGFCGIVMDTWSFRTDHLAEHFKRGKSMADWKGDWGFEDKVLDMVENSIPPFLIHDERNSPDPFEASHPPYAAKNAYELIKAELKAYIDDRPQGQEAPSDGELLSVVHTLLEKTKTISRPCVGSTGSWLQDLLLAAPAGRPIRPSYKSSLQQLKITGKGDIFELDPLELELEVYVKARRLLGLTAMDRELQSEAVNIIRRMDESSSDPSSDIVQFFTRLIYASTSWLTCFRARAHLPRSEDVVDVPQRSKDPKKIDAGIHNPSRLEFELAEYVREQRSLFGDAFVPSDDDLQKRARVIIFEYDDGWNQTAADDAVWLAAFKNRHVFGNGIDNSTYVPLDLSHEAMFPNPMQLQLDVADPAGRTRISAPPSTSNSSSSRSGSLSGSGSNSTPSPATATPAGFRANLLGDVNCYQRLARELKKYVASAMSPNNPNCHVPTDEELQHQARWIIYEDDDPWNTTCAENAEWLRRFKRSSGILTDPSLPGLPLSTLSWNITQGGSGFAPPYTIPPPLSIPPHPPFTTTNPTTTNNHTTNPSPPHNQDPLLLAVQLREGSRPFPTQTTTIDRFVKNIKGRWEEPAKVFCSRELEKGLVEYVLGLGYVPEDGELQKKAREVMGSEKTAAEDGVLVGKFREMMVQRLQEQQEKEKEKERERENNNDNNYLLQKGGEGYHQGVAGLDLGMGMGMGMGMDMSGATTTNTNTNTNTGLTTMTSGELDDLLLQDMDFDFTDFGGGGGGGFDGNVVGFEGIDLLMPGGGGQQQQQQMF</sequence>
<evidence type="ECO:0000256" key="3">
    <source>
        <dbReference type="ARBA" id="ARBA00023242"/>
    </source>
</evidence>
<organism evidence="9 10">
    <name type="scientific">Cercophora samala</name>
    <dbReference type="NCBI Taxonomy" id="330535"/>
    <lineage>
        <taxon>Eukaryota</taxon>
        <taxon>Fungi</taxon>
        <taxon>Dikarya</taxon>
        <taxon>Ascomycota</taxon>
        <taxon>Pezizomycotina</taxon>
        <taxon>Sordariomycetes</taxon>
        <taxon>Sordariomycetidae</taxon>
        <taxon>Sordariales</taxon>
        <taxon>Lasiosphaeriaceae</taxon>
        <taxon>Cercophora</taxon>
    </lineage>
</organism>
<dbReference type="PROSITE" id="PS00028">
    <property type="entry name" value="ZINC_FINGER_C2H2_1"/>
    <property type="match status" value="1"/>
</dbReference>
<dbReference type="CDD" id="cd00086">
    <property type="entry name" value="homeodomain"/>
    <property type="match status" value="1"/>
</dbReference>
<feature type="region of interest" description="Disordered" evidence="6">
    <location>
        <begin position="895"/>
        <end position="930"/>
    </location>
</feature>
<dbReference type="InterPro" id="IPR013087">
    <property type="entry name" value="Znf_C2H2_type"/>
</dbReference>
<dbReference type="SMART" id="SM00389">
    <property type="entry name" value="HOX"/>
    <property type="match status" value="1"/>
</dbReference>
<keyword evidence="3 5" id="KW-0539">Nucleus</keyword>
<dbReference type="GO" id="GO:0006355">
    <property type="term" value="P:regulation of DNA-templated transcription"/>
    <property type="evidence" value="ECO:0007669"/>
    <property type="project" value="InterPro"/>
</dbReference>
<evidence type="ECO:0000256" key="2">
    <source>
        <dbReference type="ARBA" id="ARBA00023155"/>
    </source>
</evidence>
<keyword evidence="4" id="KW-0863">Zinc-finger</keyword>
<evidence type="ECO:0000313" key="10">
    <source>
        <dbReference type="Proteomes" id="UP001174997"/>
    </source>
</evidence>
<proteinExistence type="predicted"/>
<dbReference type="Proteomes" id="UP001174997">
    <property type="component" value="Unassembled WGS sequence"/>
</dbReference>
<feature type="domain" description="Homeobox" evidence="7">
    <location>
        <begin position="204"/>
        <end position="267"/>
    </location>
</feature>
<keyword evidence="2 5" id="KW-0371">Homeobox</keyword>
<dbReference type="Pfam" id="PF05920">
    <property type="entry name" value="Homeobox_KN"/>
    <property type="match status" value="1"/>
</dbReference>
<protein>
    <submittedName>
        <fullName evidence="9">Pah6 homeobox protein encoded by the pah6 protein</fullName>
    </submittedName>
</protein>
<keyword evidence="10" id="KW-1185">Reference proteome</keyword>
<feature type="compositionally biased region" description="Basic and acidic residues" evidence="6">
    <location>
        <begin position="1173"/>
        <end position="1190"/>
    </location>
</feature>
<dbReference type="Gene3D" id="1.10.10.60">
    <property type="entry name" value="Homeodomain-like"/>
    <property type="match status" value="1"/>
</dbReference>
<feature type="domain" description="C2H2-type" evidence="8">
    <location>
        <begin position="419"/>
        <end position="447"/>
    </location>
</feature>
<dbReference type="PANTHER" id="PTHR11850">
    <property type="entry name" value="HOMEOBOX PROTEIN TRANSCRIPTION FACTORS"/>
    <property type="match status" value="1"/>
</dbReference>
<name>A0AA40DA39_9PEZI</name>
<evidence type="ECO:0000256" key="5">
    <source>
        <dbReference type="PROSITE-ProRule" id="PRU00108"/>
    </source>
</evidence>
<dbReference type="SUPFAM" id="SSF46689">
    <property type="entry name" value="Homeodomain-like"/>
    <property type="match status" value="1"/>
</dbReference>
<comment type="subcellular location">
    <subcellularLocation>
        <location evidence="5">Nucleus</location>
    </subcellularLocation>
</comment>
<evidence type="ECO:0000259" key="7">
    <source>
        <dbReference type="PROSITE" id="PS50071"/>
    </source>
</evidence>
<keyword evidence="4" id="KW-0479">Metal-binding</keyword>
<dbReference type="EMBL" id="JAULSY010000099">
    <property type="protein sequence ID" value="KAK0665893.1"/>
    <property type="molecule type" value="Genomic_DNA"/>
</dbReference>
<dbReference type="InterPro" id="IPR009057">
    <property type="entry name" value="Homeodomain-like_sf"/>
</dbReference>
<feature type="region of interest" description="Disordered" evidence="6">
    <location>
        <begin position="378"/>
        <end position="402"/>
    </location>
</feature>
<feature type="compositionally biased region" description="Polar residues" evidence="6">
    <location>
        <begin position="185"/>
        <end position="209"/>
    </location>
</feature>
<evidence type="ECO:0000256" key="4">
    <source>
        <dbReference type="PROSITE-ProRule" id="PRU00042"/>
    </source>
</evidence>
<evidence type="ECO:0000259" key="8">
    <source>
        <dbReference type="PROSITE" id="PS50157"/>
    </source>
</evidence>
<reference evidence="9" key="1">
    <citation type="submission" date="2023-06" db="EMBL/GenBank/DDBJ databases">
        <title>Genome-scale phylogeny and comparative genomics of the fungal order Sordariales.</title>
        <authorList>
            <consortium name="Lawrence Berkeley National Laboratory"/>
            <person name="Hensen N."/>
            <person name="Bonometti L."/>
            <person name="Westerberg I."/>
            <person name="Brannstrom I.O."/>
            <person name="Guillou S."/>
            <person name="Cros-Aarteil S."/>
            <person name="Calhoun S."/>
            <person name="Haridas S."/>
            <person name="Kuo A."/>
            <person name="Mondo S."/>
            <person name="Pangilinan J."/>
            <person name="Riley R."/>
            <person name="Labutti K."/>
            <person name="Andreopoulos B."/>
            <person name="Lipzen A."/>
            <person name="Chen C."/>
            <person name="Yanf M."/>
            <person name="Daum C."/>
            <person name="Ng V."/>
            <person name="Clum A."/>
            <person name="Steindorff A."/>
            <person name="Ohm R."/>
            <person name="Martin F."/>
            <person name="Silar P."/>
            <person name="Natvig D."/>
            <person name="Lalanne C."/>
            <person name="Gautier V."/>
            <person name="Ament-Velasquez S.L."/>
            <person name="Kruys A."/>
            <person name="Hutchinson M.I."/>
            <person name="Powell A.J."/>
            <person name="Barry K."/>
            <person name="Miller A.N."/>
            <person name="Grigoriev I.V."/>
            <person name="Debuchy R."/>
            <person name="Gladieux P."/>
            <person name="Thoren M.H."/>
            <person name="Johannesson H."/>
        </authorList>
    </citation>
    <scope>NUCLEOTIDE SEQUENCE</scope>
    <source>
        <strain evidence="9">CBS 307.81</strain>
    </source>
</reference>
<feature type="compositionally biased region" description="Basic residues" evidence="6">
    <location>
        <begin position="388"/>
        <end position="398"/>
    </location>
</feature>
<evidence type="ECO:0000313" key="9">
    <source>
        <dbReference type="EMBL" id="KAK0665893.1"/>
    </source>
</evidence>
<feature type="region of interest" description="Disordered" evidence="6">
    <location>
        <begin position="178"/>
        <end position="211"/>
    </location>
</feature>
<keyword evidence="4" id="KW-0862">Zinc</keyword>
<feature type="compositionally biased region" description="Low complexity" evidence="6">
    <location>
        <begin position="900"/>
        <end position="930"/>
    </location>
</feature>
<dbReference type="GO" id="GO:0003677">
    <property type="term" value="F:DNA binding"/>
    <property type="evidence" value="ECO:0007669"/>
    <property type="project" value="UniProtKB-UniRule"/>
</dbReference>
<dbReference type="InterPro" id="IPR050224">
    <property type="entry name" value="TALE_homeobox"/>
</dbReference>
<dbReference type="SMART" id="SM00355">
    <property type="entry name" value="ZnF_C2H2"/>
    <property type="match status" value="3"/>
</dbReference>
<gene>
    <name evidence="9" type="ORF">QBC41DRAFT_326909</name>
</gene>
<feature type="compositionally biased region" description="Low complexity" evidence="6">
    <location>
        <begin position="1054"/>
        <end position="1068"/>
    </location>
</feature>
<comment type="caution">
    <text evidence="9">The sequence shown here is derived from an EMBL/GenBank/DDBJ whole genome shotgun (WGS) entry which is preliminary data.</text>
</comment>
<dbReference type="GO" id="GO:0005634">
    <property type="term" value="C:nucleus"/>
    <property type="evidence" value="ECO:0007669"/>
    <property type="project" value="UniProtKB-SubCell"/>
</dbReference>
<accession>A0AA40DA39</accession>
<feature type="DNA-binding region" description="Homeobox" evidence="5">
    <location>
        <begin position="206"/>
        <end position="268"/>
    </location>
</feature>
<dbReference type="GO" id="GO:0008270">
    <property type="term" value="F:zinc ion binding"/>
    <property type="evidence" value="ECO:0007669"/>
    <property type="project" value="UniProtKB-KW"/>
</dbReference>
<dbReference type="InterPro" id="IPR008422">
    <property type="entry name" value="KN_HD"/>
</dbReference>
<evidence type="ECO:0000256" key="6">
    <source>
        <dbReference type="SAM" id="MobiDB-lite"/>
    </source>
</evidence>
<dbReference type="PROSITE" id="PS50071">
    <property type="entry name" value="HOMEOBOX_2"/>
    <property type="match status" value="1"/>
</dbReference>
<feature type="region of interest" description="Disordered" evidence="6">
    <location>
        <begin position="1173"/>
        <end position="1199"/>
    </location>
</feature>
<evidence type="ECO:0000256" key="1">
    <source>
        <dbReference type="ARBA" id="ARBA00023125"/>
    </source>
</evidence>
<dbReference type="InterPro" id="IPR001356">
    <property type="entry name" value="HD"/>
</dbReference>